<proteinExistence type="predicted"/>
<feature type="region of interest" description="Disordered" evidence="1">
    <location>
        <begin position="1"/>
        <end position="48"/>
    </location>
</feature>
<reference evidence="2 3" key="1">
    <citation type="submission" date="2020-02" db="EMBL/GenBank/DDBJ databases">
        <title>Whole genome shotgun sequence of Streptomyces diastaticus subsp. diastaticus NBRC 13412.</title>
        <authorList>
            <person name="Ichikawa N."/>
            <person name="Komaki H."/>
            <person name="Tamura T."/>
        </authorList>
    </citation>
    <scope>NUCLEOTIDE SEQUENCE [LARGE SCALE GENOMIC DNA]</scope>
    <source>
        <strain evidence="2 3">NBRC 13412</strain>
    </source>
</reference>
<organism evidence="2 3">
    <name type="scientific">Streptomyces diastaticus subsp. diastaticus</name>
    <dbReference type="NCBI Taxonomy" id="68040"/>
    <lineage>
        <taxon>Bacteria</taxon>
        <taxon>Bacillati</taxon>
        <taxon>Actinomycetota</taxon>
        <taxon>Actinomycetes</taxon>
        <taxon>Kitasatosporales</taxon>
        <taxon>Streptomycetaceae</taxon>
        <taxon>Streptomyces</taxon>
        <taxon>Streptomyces diastaticus group</taxon>
    </lineage>
</organism>
<accession>A0ABQ1CRT3</accession>
<gene>
    <name evidence="2" type="ORF">Sdia_36270</name>
</gene>
<dbReference type="Proteomes" id="UP000472710">
    <property type="component" value="Unassembled WGS sequence"/>
</dbReference>
<evidence type="ECO:0000256" key="1">
    <source>
        <dbReference type="SAM" id="MobiDB-lite"/>
    </source>
</evidence>
<sequence length="73" mass="8260">MNFARRTPVPGTGKRRYHSRENRAGRPNGVISSSRALPHRCADEGDSGPAFRRKLRRVENRMWRAEAAADVSL</sequence>
<keyword evidence="3" id="KW-1185">Reference proteome</keyword>
<protein>
    <submittedName>
        <fullName evidence="2">Uncharacterized protein</fullName>
    </submittedName>
</protein>
<dbReference type="EMBL" id="BLLN01000004">
    <property type="protein sequence ID" value="GFH72859.1"/>
    <property type="molecule type" value="Genomic_DNA"/>
</dbReference>
<evidence type="ECO:0000313" key="2">
    <source>
        <dbReference type="EMBL" id="GFH72859.1"/>
    </source>
</evidence>
<evidence type="ECO:0000313" key="3">
    <source>
        <dbReference type="Proteomes" id="UP000472710"/>
    </source>
</evidence>
<comment type="caution">
    <text evidence="2">The sequence shown here is derived from an EMBL/GenBank/DDBJ whole genome shotgun (WGS) entry which is preliminary data.</text>
</comment>
<name>A0ABQ1CRT3_STRDI</name>